<sequence>MATATINLQSDLSQLHEITPQILRTLSKIGPQNISEVKFTVGKSTQGCYLRLDFLPFPESAVEMPMVTKYADVGVTCCGDFPAPSGNLTTHGIDYDGNENKCDISIQTGQPLSKNE</sequence>
<evidence type="ECO:0000313" key="2">
    <source>
        <dbReference type="Proteomes" id="UP001331761"/>
    </source>
</evidence>
<gene>
    <name evidence="1" type="ORF">GCK32_019253</name>
</gene>
<name>A0AAN8F6T8_TRICO</name>
<comment type="caution">
    <text evidence="1">The sequence shown here is derived from an EMBL/GenBank/DDBJ whole genome shotgun (WGS) entry which is preliminary data.</text>
</comment>
<proteinExistence type="predicted"/>
<dbReference type="Proteomes" id="UP001331761">
    <property type="component" value="Unassembled WGS sequence"/>
</dbReference>
<reference evidence="1 2" key="1">
    <citation type="submission" date="2019-10" db="EMBL/GenBank/DDBJ databases">
        <title>Assembly and Annotation for the nematode Trichostrongylus colubriformis.</title>
        <authorList>
            <person name="Martin J."/>
        </authorList>
    </citation>
    <scope>NUCLEOTIDE SEQUENCE [LARGE SCALE GENOMIC DNA]</scope>
    <source>
        <strain evidence="1">G859</strain>
        <tissue evidence="1">Whole worm</tissue>
    </source>
</reference>
<organism evidence="1 2">
    <name type="scientific">Trichostrongylus colubriformis</name>
    <name type="common">Black scour worm</name>
    <dbReference type="NCBI Taxonomy" id="6319"/>
    <lineage>
        <taxon>Eukaryota</taxon>
        <taxon>Metazoa</taxon>
        <taxon>Ecdysozoa</taxon>
        <taxon>Nematoda</taxon>
        <taxon>Chromadorea</taxon>
        <taxon>Rhabditida</taxon>
        <taxon>Rhabditina</taxon>
        <taxon>Rhabditomorpha</taxon>
        <taxon>Strongyloidea</taxon>
        <taxon>Trichostrongylidae</taxon>
        <taxon>Trichostrongylus</taxon>
    </lineage>
</organism>
<accession>A0AAN8F6T8</accession>
<evidence type="ECO:0000313" key="1">
    <source>
        <dbReference type="EMBL" id="KAK5973357.1"/>
    </source>
</evidence>
<dbReference type="AlphaFoldDB" id="A0AAN8F6T8"/>
<keyword evidence="2" id="KW-1185">Reference proteome</keyword>
<protein>
    <submittedName>
        <fullName evidence="1">Uncharacterized protein</fullName>
    </submittedName>
</protein>
<dbReference type="EMBL" id="WIXE01015596">
    <property type="protein sequence ID" value="KAK5973357.1"/>
    <property type="molecule type" value="Genomic_DNA"/>
</dbReference>